<dbReference type="Proteomes" id="UP000225448">
    <property type="component" value="Segment"/>
</dbReference>
<keyword evidence="2" id="KW-1185">Reference proteome</keyword>
<name>A0A1Y0T278_9CAUD</name>
<evidence type="ECO:0000313" key="2">
    <source>
        <dbReference type="Proteomes" id="UP000225448"/>
    </source>
</evidence>
<accession>A0A1Y0T278</accession>
<organism evidence="1 2">
    <name type="scientific">Pseudomonas phage Phabio</name>
    <dbReference type="NCBI Taxonomy" id="2006668"/>
    <lineage>
        <taxon>Viruses</taxon>
        <taxon>Duplodnaviria</taxon>
        <taxon>Heunggongvirae</taxon>
        <taxon>Uroviricota</taxon>
        <taxon>Caudoviricetes</taxon>
        <taxon>Chimalliviridae</taxon>
        <taxon>Phabiovirus</taxon>
        <taxon>Phabiovirus phabio</taxon>
    </lineage>
</organism>
<sequence>MTTDLGFPEDQPREEYIQNGGSALLYDWRKLSFAEHLLEIKKDMVANLEPEQKSFSLKEVDELLNRAFINVQHLIQGDGPHLGKFQLKRYIGELKDDGNKSFLLTRERYEHVDPEEYYALINN</sequence>
<reference evidence="1 2" key="1">
    <citation type="submission" date="2017-05" db="EMBL/GenBank/DDBJ databases">
        <authorList>
            <person name="Song R."/>
            <person name="Chenine A.L."/>
            <person name="Ruprecht R.M."/>
        </authorList>
    </citation>
    <scope>NUCLEOTIDE SEQUENCE [LARGE SCALE GENOMIC DNA]</scope>
</reference>
<proteinExistence type="predicted"/>
<gene>
    <name evidence="1" type="ORF">PHABIO_326</name>
</gene>
<evidence type="ECO:0000313" key="1">
    <source>
        <dbReference type="EMBL" id="ARV76957.1"/>
    </source>
</evidence>
<dbReference type="EMBL" id="MF042360">
    <property type="protein sequence ID" value="ARV76957.1"/>
    <property type="molecule type" value="Genomic_DNA"/>
</dbReference>
<protein>
    <submittedName>
        <fullName evidence="1">Uncharacterized protein</fullName>
    </submittedName>
</protein>